<protein>
    <submittedName>
        <fullName evidence="1">Uncharacterized protein</fullName>
    </submittedName>
</protein>
<sequence length="99" mass="11145">MAAHALCALEIINREISKFCQLELLRLFMYILQLGFLGISKIECVNAIRDSASFVAEVTNLVPKITLQVLEGKTIQTFRSSKEKEWAIVKPLVGIQSKH</sequence>
<keyword evidence="2" id="KW-1185">Reference proteome</keyword>
<accession>A0ABQ9HRD0</accession>
<name>A0ABQ9HRD0_9NEOP</name>
<dbReference type="Proteomes" id="UP001159363">
    <property type="component" value="Chromosome X"/>
</dbReference>
<evidence type="ECO:0000313" key="1">
    <source>
        <dbReference type="EMBL" id="KAJ8886835.1"/>
    </source>
</evidence>
<comment type="caution">
    <text evidence="1">The sequence shown here is derived from an EMBL/GenBank/DDBJ whole genome shotgun (WGS) entry which is preliminary data.</text>
</comment>
<dbReference type="EMBL" id="JARBHB010000004">
    <property type="protein sequence ID" value="KAJ8886835.1"/>
    <property type="molecule type" value="Genomic_DNA"/>
</dbReference>
<evidence type="ECO:0000313" key="2">
    <source>
        <dbReference type="Proteomes" id="UP001159363"/>
    </source>
</evidence>
<proteinExistence type="predicted"/>
<reference evidence="1 2" key="1">
    <citation type="submission" date="2023-02" db="EMBL/GenBank/DDBJ databases">
        <title>LHISI_Scaffold_Assembly.</title>
        <authorList>
            <person name="Stuart O.P."/>
            <person name="Cleave R."/>
            <person name="Magrath M.J.L."/>
            <person name="Mikheyev A.S."/>
        </authorList>
    </citation>
    <scope>NUCLEOTIDE SEQUENCE [LARGE SCALE GENOMIC DNA]</scope>
    <source>
        <strain evidence="1">Daus_M_001</strain>
        <tissue evidence="1">Leg muscle</tissue>
    </source>
</reference>
<organism evidence="1 2">
    <name type="scientific">Dryococelus australis</name>
    <dbReference type="NCBI Taxonomy" id="614101"/>
    <lineage>
        <taxon>Eukaryota</taxon>
        <taxon>Metazoa</taxon>
        <taxon>Ecdysozoa</taxon>
        <taxon>Arthropoda</taxon>
        <taxon>Hexapoda</taxon>
        <taxon>Insecta</taxon>
        <taxon>Pterygota</taxon>
        <taxon>Neoptera</taxon>
        <taxon>Polyneoptera</taxon>
        <taxon>Phasmatodea</taxon>
        <taxon>Verophasmatodea</taxon>
        <taxon>Anareolatae</taxon>
        <taxon>Phasmatidae</taxon>
        <taxon>Eurycanthinae</taxon>
        <taxon>Dryococelus</taxon>
    </lineage>
</organism>
<gene>
    <name evidence="1" type="ORF">PR048_013047</name>
</gene>